<keyword evidence="5" id="KW-1185">Reference proteome</keyword>
<evidence type="ECO:0000313" key="2">
    <source>
        <dbReference type="EMBL" id="KPM84704.1"/>
    </source>
</evidence>
<proteinExistence type="predicted"/>
<dbReference type="Proteomes" id="UP000050378">
    <property type="component" value="Unassembled WGS sequence"/>
</dbReference>
<accession>A0A0N8HKS6</accession>
<dbReference type="Proteomes" id="UP001377972">
    <property type="component" value="Unassembled WGS sequence"/>
</dbReference>
<dbReference type="PATRIC" id="fig|570156.3.peg.517"/>
<feature type="chain" id="PRO_5006026606" evidence="1">
    <location>
        <begin position="24"/>
        <end position="80"/>
    </location>
</feature>
<dbReference type="OrthoDB" id="6332716at2"/>
<reference evidence="3 5" key="2">
    <citation type="submission" date="2023-01" db="EMBL/GenBank/DDBJ databases">
        <title>Trichodesmium-associated heterotrophic epibiont bacteria.</title>
        <authorList>
            <person name="Cleveland C.S."/>
            <person name="Webb E.A."/>
        </authorList>
    </citation>
    <scope>NUCLEOTIDE SEQUENCE [LARGE SCALE GENOMIC DNA]</scope>
    <source>
        <strain evidence="3 5">USCH2</strain>
    </source>
</reference>
<evidence type="ECO:0000313" key="3">
    <source>
        <dbReference type="EMBL" id="MEJ6494472.1"/>
    </source>
</evidence>
<evidence type="ECO:0000256" key="1">
    <source>
        <dbReference type="SAM" id="SignalP"/>
    </source>
</evidence>
<name>A0A0N8HKS6_9GAMM</name>
<protein>
    <submittedName>
        <fullName evidence="2">Uncharacterized protein</fullName>
    </submittedName>
</protein>
<sequence length="80" mass="8872">MKKALLALILAPVLSVSATNAIANEAPEASAEMIKEYTEMCLNWAKDDDISNEELKPYVLKCVNDELEAEGYKKVKDVQI</sequence>
<dbReference type="RefSeq" id="WP_054551458.1">
    <property type="nucleotide sequence ID" value="NZ_JAQPZS010000001.1"/>
</dbReference>
<organism evidence="2 4">
    <name type="scientific">Pseudoalteromonas lipolytica</name>
    <dbReference type="NCBI Taxonomy" id="570156"/>
    <lineage>
        <taxon>Bacteria</taxon>
        <taxon>Pseudomonadati</taxon>
        <taxon>Pseudomonadota</taxon>
        <taxon>Gammaproteobacteria</taxon>
        <taxon>Alteromonadales</taxon>
        <taxon>Pseudoalteromonadaceae</taxon>
        <taxon>Pseudoalteromonas</taxon>
    </lineage>
</organism>
<feature type="signal peptide" evidence="1">
    <location>
        <begin position="1"/>
        <end position="23"/>
    </location>
</feature>
<gene>
    <name evidence="2" type="ORF">AOG27_02610</name>
    <name evidence="3" type="ORF">PQI24_00415</name>
</gene>
<reference evidence="2 4" key="1">
    <citation type="submission" date="2015-09" db="EMBL/GenBank/DDBJ databases">
        <title>Draft Genome Sequence of Pseudoalteromonas lipolytica UCD-48B.</title>
        <authorList>
            <person name="Krusor M."/>
            <person name="Coil D.A."/>
            <person name="Lang J.M."/>
            <person name="Eisen J.A."/>
            <person name="Alexiev A."/>
        </authorList>
    </citation>
    <scope>NUCLEOTIDE SEQUENCE [LARGE SCALE GENOMIC DNA]</scope>
    <source>
        <strain evidence="2 4">UCD-48B</strain>
    </source>
</reference>
<dbReference type="AlphaFoldDB" id="A0A0N8HKS6"/>
<evidence type="ECO:0000313" key="4">
    <source>
        <dbReference type="Proteomes" id="UP000050378"/>
    </source>
</evidence>
<dbReference type="EMBL" id="LJTC01000002">
    <property type="protein sequence ID" value="KPM84704.1"/>
    <property type="molecule type" value="Genomic_DNA"/>
</dbReference>
<comment type="caution">
    <text evidence="2">The sequence shown here is derived from an EMBL/GenBank/DDBJ whole genome shotgun (WGS) entry which is preliminary data.</text>
</comment>
<evidence type="ECO:0000313" key="5">
    <source>
        <dbReference type="Proteomes" id="UP001377972"/>
    </source>
</evidence>
<dbReference type="EMBL" id="JAQPZS010000001">
    <property type="protein sequence ID" value="MEJ6494472.1"/>
    <property type="molecule type" value="Genomic_DNA"/>
</dbReference>
<keyword evidence="1" id="KW-0732">Signal</keyword>